<gene>
    <name evidence="4" type="ORF">DL764_002356</name>
</gene>
<dbReference type="SUPFAM" id="SSF51735">
    <property type="entry name" value="NAD(P)-binding Rossmann-fold domains"/>
    <property type="match status" value="1"/>
</dbReference>
<comment type="similarity">
    <text evidence="1">Belongs to the short-chain dehydrogenases/reductases (SDR) family.</text>
</comment>
<dbReference type="EMBL" id="QJNU01000085">
    <property type="protein sequence ID" value="RYP07694.1"/>
    <property type="molecule type" value="Genomic_DNA"/>
</dbReference>
<dbReference type="OrthoDB" id="5840532at2759"/>
<keyword evidence="2" id="KW-0521">NADP</keyword>
<keyword evidence="3" id="KW-0560">Oxidoreductase</keyword>
<organism evidence="4 5">
    <name type="scientific">Monosporascus ibericus</name>
    <dbReference type="NCBI Taxonomy" id="155417"/>
    <lineage>
        <taxon>Eukaryota</taxon>
        <taxon>Fungi</taxon>
        <taxon>Dikarya</taxon>
        <taxon>Ascomycota</taxon>
        <taxon>Pezizomycotina</taxon>
        <taxon>Sordariomycetes</taxon>
        <taxon>Xylariomycetidae</taxon>
        <taxon>Xylariales</taxon>
        <taxon>Xylariales incertae sedis</taxon>
        <taxon>Monosporascus</taxon>
    </lineage>
</organism>
<dbReference type="CDD" id="cd05233">
    <property type="entry name" value="SDR_c"/>
    <property type="match status" value="1"/>
</dbReference>
<sequence>MDIRGDGLVIGGGSGIGRACALALAREGAAGVMIADINAEAANKVALEARIANPDMHVEAAEVDVTSEQSIDQLLQRYTHAFRRLDYFINCAGIGVQKAAQVAEADAAEFRRFMDINVTGTLLATRAASAIMMAQDPLPVTQRVEGALPRGDTRGVIVLMGSASSFVSTPGMVQYTTSKHAVLGIAKNSALDNAVHNIRVNSVCPSWVDTPMVRQAIDTVPGLEKMIENAVPMRRMATPEEIADAVMFLCSPRSSFITGCGLVIDGGTTLTSKV</sequence>
<protein>
    <submittedName>
        <fullName evidence="4">Uncharacterized protein</fullName>
    </submittedName>
</protein>
<comment type="caution">
    <text evidence="4">The sequence shown here is derived from an EMBL/GenBank/DDBJ whole genome shotgun (WGS) entry which is preliminary data.</text>
</comment>
<proteinExistence type="inferred from homology"/>
<dbReference type="Gene3D" id="3.40.50.720">
    <property type="entry name" value="NAD(P)-binding Rossmann-like Domain"/>
    <property type="match status" value="1"/>
</dbReference>
<name>A0A4Q4TNA0_9PEZI</name>
<evidence type="ECO:0000313" key="5">
    <source>
        <dbReference type="Proteomes" id="UP000293360"/>
    </source>
</evidence>
<dbReference type="Proteomes" id="UP000293360">
    <property type="component" value="Unassembled WGS sequence"/>
</dbReference>
<dbReference type="GO" id="GO:0016491">
    <property type="term" value="F:oxidoreductase activity"/>
    <property type="evidence" value="ECO:0007669"/>
    <property type="project" value="UniProtKB-KW"/>
</dbReference>
<evidence type="ECO:0000313" key="4">
    <source>
        <dbReference type="EMBL" id="RYP07694.1"/>
    </source>
</evidence>
<dbReference type="Pfam" id="PF13561">
    <property type="entry name" value="adh_short_C2"/>
    <property type="match status" value="1"/>
</dbReference>
<dbReference type="AlphaFoldDB" id="A0A4Q4TNA0"/>
<dbReference type="InterPro" id="IPR002347">
    <property type="entry name" value="SDR_fam"/>
</dbReference>
<dbReference type="InterPro" id="IPR036291">
    <property type="entry name" value="NAD(P)-bd_dom_sf"/>
</dbReference>
<dbReference type="PANTHER" id="PTHR24321:SF12">
    <property type="entry name" value="SHORT-CHAIN DEHYDROGENASE_REDUCTASE FAMILY, PUTATIVE (AFU_ORTHOLOGUE AFUA_5G14340)-RELATED"/>
    <property type="match status" value="1"/>
</dbReference>
<dbReference type="FunFam" id="3.40.50.720:FF:000084">
    <property type="entry name" value="Short-chain dehydrogenase reductase"/>
    <property type="match status" value="1"/>
</dbReference>
<evidence type="ECO:0000256" key="1">
    <source>
        <dbReference type="ARBA" id="ARBA00006484"/>
    </source>
</evidence>
<evidence type="ECO:0000256" key="2">
    <source>
        <dbReference type="ARBA" id="ARBA00022857"/>
    </source>
</evidence>
<evidence type="ECO:0000256" key="3">
    <source>
        <dbReference type="ARBA" id="ARBA00023002"/>
    </source>
</evidence>
<dbReference type="PRINTS" id="PR00081">
    <property type="entry name" value="GDHRDH"/>
</dbReference>
<dbReference type="PANTHER" id="PTHR24321">
    <property type="entry name" value="DEHYDROGENASES, SHORT CHAIN"/>
    <property type="match status" value="1"/>
</dbReference>
<dbReference type="STRING" id="155417.A0A4Q4TNA0"/>
<accession>A0A4Q4TNA0</accession>
<keyword evidence="5" id="KW-1185">Reference proteome</keyword>
<reference evidence="4 5" key="1">
    <citation type="submission" date="2018-06" db="EMBL/GenBank/DDBJ databases">
        <title>Complete Genomes of Monosporascus.</title>
        <authorList>
            <person name="Robinson A.J."/>
            <person name="Natvig D.O."/>
        </authorList>
    </citation>
    <scope>NUCLEOTIDE SEQUENCE [LARGE SCALE GENOMIC DNA]</scope>
    <source>
        <strain evidence="4 5">CBS 110550</strain>
    </source>
</reference>